<evidence type="ECO:0000259" key="1">
    <source>
        <dbReference type="Pfam" id="PF08544"/>
    </source>
</evidence>
<dbReference type="Pfam" id="PF08544">
    <property type="entry name" value="GHMP_kinases_C"/>
    <property type="match status" value="1"/>
</dbReference>
<sequence length="158" mass="16639">MDDAWAAISSGWKLVDPTQSARDSILLHGDMEKGLEILIALRGSRQAKVTPSEFKDQRKLFERALASVSSGSMLGAMSANGMAVAAAIGDDEALRICNSAIARGAISAGISGSGPAIAVVCYEGSDEVLEILQESCVEVIRTAFIPPEQADEEVSRWG</sequence>
<feature type="domain" description="GHMP kinase C-terminal" evidence="1">
    <location>
        <begin position="85"/>
        <end position="136"/>
    </location>
</feature>
<evidence type="ECO:0000313" key="2">
    <source>
        <dbReference type="EMBL" id="SVA28776.1"/>
    </source>
</evidence>
<dbReference type="EMBL" id="UINC01006643">
    <property type="protein sequence ID" value="SVA28776.1"/>
    <property type="molecule type" value="Genomic_DNA"/>
</dbReference>
<accession>A0A381UKR5</accession>
<reference evidence="2" key="1">
    <citation type="submission" date="2018-05" db="EMBL/GenBank/DDBJ databases">
        <authorList>
            <person name="Lanie J.A."/>
            <person name="Ng W.-L."/>
            <person name="Kazmierczak K.M."/>
            <person name="Andrzejewski T.M."/>
            <person name="Davidsen T.M."/>
            <person name="Wayne K.J."/>
            <person name="Tettelin H."/>
            <person name="Glass J.I."/>
            <person name="Rusch D."/>
            <person name="Podicherti R."/>
            <person name="Tsui H.-C.T."/>
            <person name="Winkler M.E."/>
        </authorList>
    </citation>
    <scope>NUCLEOTIDE SEQUENCE</scope>
</reference>
<organism evidence="2">
    <name type="scientific">marine metagenome</name>
    <dbReference type="NCBI Taxonomy" id="408172"/>
    <lineage>
        <taxon>unclassified sequences</taxon>
        <taxon>metagenomes</taxon>
        <taxon>ecological metagenomes</taxon>
    </lineage>
</organism>
<dbReference type="SUPFAM" id="SSF55060">
    <property type="entry name" value="GHMP Kinase, C-terminal domain"/>
    <property type="match status" value="1"/>
</dbReference>
<dbReference type="AlphaFoldDB" id="A0A381UKR5"/>
<dbReference type="InterPro" id="IPR036554">
    <property type="entry name" value="GHMP_kinase_C_sf"/>
</dbReference>
<name>A0A381UKR5_9ZZZZ</name>
<protein>
    <recommendedName>
        <fullName evidence="1">GHMP kinase C-terminal domain-containing protein</fullName>
    </recommendedName>
</protein>
<gene>
    <name evidence="2" type="ORF">METZ01_LOCUS81630</name>
</gene>
<proteinExistence type="predicted"/>
<dbReference type="InterPro" id="IPR013750">
    <property type="entry name" value="GHMP_kinase_C_dom"/>
</dbReference>